<gene>
    <name evidence="2" type="ORF">CKSOR_00206</name>
</gene>
<feature type="transmembrane region" description="Helical" evidence="1">
    <location>
        <begin position="7"/>
        <end position="29"/>
    </location>
</feature>
<evidence type="ECO:0000256" key="1">
    <source>
        <dbReference type="SAM" id="Phobius"/>
    </source>
</evidence>
<feature type="transmembrane region" description="Helical" evidence="1">
    <location>
        <begin position="35"/>
        <end position="58"/>
    </location>
</feature>
<dbReference type="AlphaFoldDB" id="A0A3Q8ER51"/>
<proteinExistence type="predicted"/>
<name>A0A3Q8ER51_9PROT</name>
<evidence type="ECO:0000313" key="2">
    <source>
        <dbReference type="EMBL" id="AWD32330.1"/>
    </source>
</evidence>
<dbReference type="Proteomes" id="UP000266796">
    <property type="component" value="Chromosome"/>
</dbReference>
<keyword evidence="1" id="KW-0812">Transmembrane</keyword>
<keyword evidence="3" id="KW-1185">Reference proteome</keyword>
<dbReference type="RefSeq" id="WP_108673749.1">
    <property type="nucleotide sequence ID" value="NZ_CP025628.1"/>
</dbReference>
<accession>A0A3Q8ER51</accession>
<dbReference type="EMBL" id="CP025628">
    <property type="protein sequence ID" value="AWD32330.1"/>
    <property type="molecule type" value="Genomic_DNA"/>
</dbReference>
<reference evidence="2 3" key="1">
    <citation type="journal article" date="2018" name="Parasitology">
        <title>The reduced genome of Candidatus Kinetoplastibacterium sorsogonicusi, the endosymbiont of Kentomonas sorsogonicus (Trypanosomatidae): loss of the haem-synthesis pathway.</title>
        <authorList>
            <person name="Silva F.M."/>
            <person name="Kostygov A.Y."/>
            <person name="Spodareva V.V."/>
            <person name="Butenko A."/>
            <person name="Tossou R."/>
            <person name="Lukes J."/>
            <person name="Yurchenko V."/>
            <person name="Alves J.M.P."/>
        </authorList>
    </citation>
    <scope>NUCLEOTIDE SEQUENCE [LARGE SCALE GENOMIC DNA]</scope>
    <source>
        <strain evidence="2 3">MF-08</strain>
    </source>
</reference>
<evidence type="ECO:0000313" key="3">
    <source>
        <dbReference type="Proteomes" id="UP000266796"/>
    </source>
</evidence>
<protein>
    <recommendedName>
        <fullName evidence="4">HemY N-terminal domain-containing protein</fullName>
    </recommendedName>
</protein>
<dbReference type="KEGG" id="kso:CKSOR_00206"/>
<keyword evidence="1" id="KW-0472">Membrane</keyword>
<sequence length="422" mass="50840">MSYYRLLMILISTIFCSILLKFNPGNIWIILDPWYIHFSLFSFLFSIILFFYISNILIKIFFDLFKIPRKISNLRKKYIFQNSINLLEKSIILLIIDKDLEAKTFLEKLYNLNNYQYFKYIALILLIKLNLKINNLQDVNNRLKDFQNFTYQKYYKTINNIFLTHILLKEKKFDECLLILNFLMKKKEFKSFAMMTMLNINLHLKNYKEAFILNKKQLHMKIINKDTYIINNKLLIPKLIYDSQSYEEFIKIWDSLQKYEKILPEIVLAGSCTYKNFGYYDSSSRLIEDYLFHENTKILDTKILDQYTNDSIKRIPKKLAILESLLSKKPNNFILFYYIGYLCFLNQLWGQTEYFLIKSISSNINKTKKINSIILLCNLYKILDRKNDFEKYWKLLFSYTINLPLDFSNLILPIDDIKNNPL</sequence>
<organism evidence="2 3">
    <name type="scientific">Candidatus Kinetoplastidibacterium kentomonadis</name>
    <dbReference type="NCBI Taxonomy" id="1576550"/>
    <lineage>
        <taxon>Bacteria</taxon>
        <taxon>Pseudomonadati</taxon>
        <taxon>Pseudomonadota</taxon>
        <taxon>Betaproteobacteria</taxon>
        <taxon>Candidatus Kinetoplastidibacterium</taxon>
    </lineage>
</organism>
<dbReference type="OrthoDB" id="7053339at2"/>
<keyword evidence="1" id="KW-1133">Transmembrane helix</keyword>
<evidence type="ECO:0008006" key="4">
    <source>
        <dbReference type="Google" id="ProtNLM"/>
    </source>
</evidence>